<accession>A0A423VGI9</accession>
<feature type="transmembrane region" description="Helical" evidence="7">
    <location>
        <begin position="126"/>
        <end position="145"/>
    </location>
</feature>
<evidence type="ECO:0000256" key="7">
    <source>
        <dbReference type="SAM" id="Phobius"/>
    </source>
</evidence>
<comment type="similarity">
    <text evidence="5">Belongs to the SAT4 family.</text>
</comment>
<protein>
    <submittedName>
        <fullName evidence="10">Uncharacterized protein</fullName>
    </submittedName>
</protein>
<dbReference type="InterPro" id="IPR025714">
    <property type="entry name" value="Methyltranfer_dom"/>
</dbReference>
<dbReference type="GO" id="GO:0016020">
    <property type="term" value="C:membrane"/>
    <property type="evidence" value="ECO:0007669"/>
    <property type="project" value="UniProtKB-SubCell"/>
</dbReference>
<evidence type="ECO:0000256" key="3">
    <source>
        <dbReference type="ARBA" id="ARBA00022989"/>
    </source>
</evidence>
<keyword evidence="3 7" id="KW-1133">Transmembrane helix</keyword>
<dbReference type="PANTHER" id="PTHR33048:SF47">
    <property type="entry name" value="INTEGRAL MEMBRANE PROTEIN-RELATED"/>
    <property type="match status" value="1"/>
</dbReference>
<dbReference type="Pfam" id="PF20684">
    <property type="entry name" value="Fung_rhodopsin"/>
    <property type="match status" value="1"/>
</dbReference>
<reference evidence="10 11" key="1">
    <citation type="submission" date="2015-09" db="EMBL/GenBank/DDBJ databases">
        <title>Host preference determinants of Valsa canker pathogens revealed by comparative genomics.</title>
        <authorList>
            <person name="Yin Z."/>
            <person name="Huang L."/>
        </authorList>
    </citation>
    <scope>NUCLEOTIDE SEQUENCE [LARGE SCALE GENOMIC DNA]</scope>
    <source>
        <strain evidence="10 11">SXYLt</strain>
    </source>
</reference>
<keyword evidence="2 7" id="KW-0812">Transmembrane</keyword>
<name>A0A423VGI9_9PEZI</name>
<feature type="domain" description="Rhodopsin" evidence="9">
    <location>
        <begin position="36"/>
        <end position="262"/>
    </location>
</feature>
<feature type="domain" description="Methyltransferase" evidence="8">
    <location>
        <begin position="394"/>
        <end position="507"/>
    </location>
</feature>
<dbReference type="CDD" id="cd02440">
    <property type="entry name" value="AdoMet_MTases"/>
    <property type="match status" value="1"/>
</dbReference>
<keyword evidence="4 7" id="KW-0472">Membrane</keyword>
<feature type="transmembrane region" description="Helical" evidence="7">
    <location>
        <begin position="207"/>
        <end position="226"/>
    </location>
</feature>
<feature type="transmembrane region" description="Helical" evidence="7">
    <location>
        <begin position="13"/>
        <end position="34"/>
    </location>
</feature>
<feature type="transmembrane region" description="Helical" evidence="7">
    <location>
        <begin position="177"/>
        <end position="195"/>
    </location>
</feature>
<dbReference type="Proteomes" id="UP000285146">
    <property type="component" value="Unassembled WGS sequence"/>
</dbReference>
<dbReference type="PANTHER" id="PTHR33048">
    <property type="entry name" value="PTH11-LIKE INTEGRAL MEMBRANE PROTEIN (AFU_ORTHOLOGUE AFUA_5G11245)"/>
    <property type="match status" value="1"/>
</dbReference>
<dbReference type="STRING" id="1230097.A0A423VGI9"/>
<evidence type="ECO:0000256" key="1">
    <source>
        <dbReference type="ARBA" id="ARBA00004141"/>
    </source>
</evidence>
<feature type="transmembrane region" description="Helical" evidence="7">
    <location>
        <begin position="46"/>
        <end position="67"/>
    </location>
</feature>
<organism evidence="10 11">
    <name type="scientific">Cytospora leucostoma</name>
    <dbReference type="NCBI Taxonomy" id="1230097"/>
    <lineage>
        <taxon>Eukaryota</taxon>
        <taxon>Fungi</taxon>
        <taxon>Dikarya</taxon>
        <taxon>Ascomycota</taxon>
        <taxon>Pezizomycotina</taxon>
        <taxon>Sordariomycetes</taxon>
        <taxon>Sordariomycetidae</taxon>
        <taxon>Diaporthales</taxon>
        <taxon>Cytosporaceae</taxon>
        <taxon>Cytospora</taxon>
    </lineage>
</organism>
<evidence type="ECO:0000313" key="11">
    <source>
        <dbReference type="Proteomes" id="UP000285146"/>
    </source>
</evidence>
<feature type="region of interest" description="Disordered" evidence="6">
    <location>
        <begin position="283"/>
        <end position="319"/>
    </location>
</feature>
<evidence type="ECO:0000256" key="5">
    <source>
        <dbReference type="ARBA" id="ARBA00038359"/>
    </source>
</evidence>
<sequence length="632" mass="69989">MTFNVFDTAEYRAAFFVCILTTPLCILATALRFAHARTSKIGREDWLALVALLAYLTYTVMILWIIITMNGKSVFDAGTLPEDTVLAIFKVGYAMNVMFPINQTAAKLSLLALYYRLFTVNRTFVYWVYGITVTHIGWFLAMFWIRLFMCTPVSKVWAPSTPGHCINSNELMAVGEAFNSVLDFVMIGLAVWMVQSLQVSSKNRWKLSILFAIGGITGIIGFIKIGEAYGDIGTNVLIAVWIEVQMAVSIICCCAPIYRSIMPEIPLLRTLWSKTVGSIIRGRSNNKQKTNVGGSPSHLPPIRTFGQGSDRGNRHHGDLSNKTWTVESWRMLDSNSTATVHRSSIMTSTSNQLPTKEPAAPRQAINGIHHELRTAANSAGYLLGVLREKHGANPHLKLLDVGARSGTISATLAREIGPYGCVFATDSSPDMLQRARAVAEEAGVVNIEFQQAHVLDRLPFEDATFDITHCHQLLTHLPRPVDAVREMLRVTKPGGIVAAREGDLETECVWPELPGMLKFHAFSAKFIQLSGGTPKAGRQLLSWALAVGSGISRKQITPSYGTWCYYEPAEKKAWAQAMVHELRGGRLREVGLSAKLATEEDLEEMATAWEEWAENEQAILGMMHGEILIRKD</sequence>
<dbReference type="InterPro" id="IPR052337">
    <property type="entry name" value="SAT4-like"/>
</dbReference>
<feature type="transmembrane region" description="Helical" evidence="7">
    <location>
        <begin position="87"/>
        <end position="114"/>
    </location>
</feature>
<dbReference type="Gene3D" id="3.40.50.150">
    <property type="entry name" value="Vaccinia Virus protein VP39"/>
    <property type="match status" value="1"/>
</dbReference>
<comment type="subcellular location">
    <subcellularLocation>
        <location evidence="1">Membrane</location>
        <topology evidence="1">Multi-pass membrane protein</topology>
    </subcellularLocation>
</comment>
<dbReference type="InParanoid" id="A0A423VGI9"/>
<comment type="caution">
    <text evidence="10">The sequence shown here is derived from an EMBL/GenBank/DDBJ whole genome shotgun (WGS) entry which is preliminary data.</text>
</comment>
<dbReference type="SUPFAM" id="SSF53335">
    <property type="entry name" value="S-adenosyl-L-methionine-dependent methyltransferases"/>
    <property type="match status" value="1"/>
</dbReference>
<evidence type="ECO:0000313" key="10">
    <source>
        <dbReference type="EMBL" id="ROV90139.1"/>
    </source>
</evidence>
<evidence type="ECO:0000256" key="2">
    <source>
        <dbReference type="ARBA" id="ARBA00022692"/>
    </source>
</evidence>
<keyword evidence="11" id="KW-1185">Reference proteome</keyword>
<evidence type="ECO:0000259" key="9">
    <source>
        <dbReference type="Pfam" id="PF20684"/>
    </source>
</evidence>
<dbReference type="Pfam" id="PF13847">
    <property type="entry name" value="Methyltransf_31"/>
    <property type="match status" value="1"/>
</dbReference>
<dbReference type="EMBL" id="LKEB01000100">
    <property type="protein sequence ID" value="ROV90139.1"/>
    <property type="molecule type" value="Genomic_DNA"/>
</dbReference>
<dbReference type="AlphaFoldDB" id="A0A423VGI9"/>
<proteinExistence type="inferred from homology"/>
<dbReference type="OrthoDB" id="10017101at2759"/>
<evidence type="ECO:0000259" key="8">
    <source>
        <dbReference type="Pfam" id="PF13847"/>
    </source>
</evidence>
<evidence type="ECO:0000256" key="4">
    <source>
        <dbReference type="ARBA" id="ARBA00023136"/>
    </source>
</evidence>
<evidence type="ECO:0000256" key="6">
    <source>
        <dbReference type="SAM" id="MobiDB-lite"/>
    </source>
</evidence>
<dbReference type="InterPro" id="IPR049326">
    <property type="entry name" value="Rhodopsin_dom_fungi"/>
</dbReference>
<gene>
    <name evidence="10" type="ORF">VPNG_09787</name>
</gene>
<feature type="compositionally biased region" description="Polar residues" evidence="6">
    <location>
        <begin position="283"/>
        <end position="294"/>
    </location>
</feature>
<dbReference type="InterPro" id="IPR029063">
    <property type="entry name" value="SAM-dependent_MTases_sf"/>
</dbReference>